<dbReference type="Gene3D" id="3.40.50.1110">
    <property type="entry name" value="SGNH hydrolase"/>
    <property type="match status" value="1"/>
</dbReference>
<name>A0ABY4X6G3_9SPHN</name>
<dbReference type="RefSeq" id="WP_252166280.1">
    <property type="nucleotide sequence ID" value="NZ_CP084930.1"/>
</dbReference>
<dbReference type="Proteomes" id="UP001056937">
    <property type="component" value="Chromosome 1"/>
</dbReference>
<accession>A0ABY4X6G3</accession>
<feature type="domain" description="SGNH hydrolase-type esterase" evidence="2">
    <location>
        <begin position="316"/>
        <end position="586"/>
    </location>
</feature>
<reference evidence="3" key="1">
    <citation type="journal article" date="2022" name="Toxins">
        <title>Genomic Analysis of Sphingopyxis sp. USTB-05 for Biodegrading Cyanobacterial Hepatotoxins.</title>
        <authorList>
            <person name="Liu C."/>
            <person name="Xu Q."/>
            <person name="Zhao Z."/>
            <person name="Zhang H."/>
            <person name="Liu X."/>
            <person name="Yin C."/>
            <person name="Liu Y."/>
            <person name="Yan H."/>
        </authorList>
    </citation>
    <scope>NUCLEOTIDE SEQUENCE</scope>
    <source>
        <strain evidence="3">NBD5</strain>
    </source>
</reference>
<dbReference type="SUPFAM" id="SSF52266">
    <property type="entry name" value="SGNH hydrolase"/>
    <property type="match status" value="1"/>
</dbReference>
<evidence type="ECO:0000256" key="1">
    <source>
        <dbReference type="SAM" id="SignalP"/>
    </source>
</evidence>
<dbReference type="Pfam" id="PF13472">
    <property type="entry name" value="Lipase_GDSL_2"/>
    <property type="match status" value="1"/>
</dbReference>
<keyword evidence="3" id="KW-0378">Hydrolase</keyword>
<evidence type="ECO:0000259" key="2">
    <source>
        <dbReference type="Pfam" id="PF13472"/>
    </source>
</evidence>
<keyword evidence="4" id="KW-1185">Reference proteome</keyword>
<dbReference type="EMBL" id="CP084930">
    <property type="protein sequence ID" value="USI72471.1"/>
    <property type="molecule type" value="Genomic_DNA"/>
</dbReference>
<dbReference type="InterPro" id="IPR013830">
    <property type="entry name" value="SGNH_hydro"/>
</dbReference>
<evidence type="ECO:0000313" key="3">
    <source>
        <dbReference type="EMBL" id="USI72471.1"/>
    </source>
</evidence>
<dbReference type="GO" id="GO:0016787">
    <property type="term" value="F:hydrolase activity"/>
    <property type="evidence" value="ECO:0007669"/>
    <property type="project" value="UniProtKB-KW"/>
</dbReference>
<proteinExistence type="predicted"/>
<feature type="signal peptide" evidence="1">
    <location>
        <begin position="1"/>
        <end position="23"/>
    </location>
</feature>
<sequence length="597" mass="61206">MTRRIGSKAGATLALLMAAGVIAAPAPGDPAAGAGLAWRGNGQGFRVAVQGFNSARLRAITWRMRQFNQQPFRRCRVVIALTHPADTRFSGFIAGDTLTVTAMTSGTLNPGAIIAGRGVATGTALLRQIGGTPGGVGRYQVNLAQQAGSAAGPLALAGPIADSFYPYAMRFQTAVEPRWTAATSGIPGDRPLVTWHGQDSFAYDPAHWDRRQGYAVSDPVDFGRVVPANTPYGIWHTVELPAPAANQIPYTKNASAFLDRQEGVIPSPGEGQIAARVAARATSVQPWPRAQNGAAGPFTPAFLLCAVPAAAPAVGVLGDSIGYMVGEGGAGSGNAGDAEGSARGNGGFIERGLVEHAHLNEAVNLSRGSDKAAFFVTPPENGRYRLQGLKLANPTAVIVELGHNDLAGGTLFLPWSAATRYPAGILVAAGSTLYRVEQAGQSGARPPAGGSPGQVVRDAGLVLRVVAQGASDTPHRSALATFANLAEINHAVHAALGPVPIVQTLVTPDALSGSGFATLAAQHARPGWQGPGAARTLLNQALQALPASLGARHVLDPRPAIEAEGAVWRAGASMDGVHPNSQGHAAVAALVTPALAR</sequence>
<feature type="chain" id="PRO_5046250253" evidence="1">
    <location>
        <begin position="24"/>
        <end position="597"/>
    </location>
</feature>
<organism evidence="3 4">
    <name type="scientific">Sphingomonas morindae</name>
    <dbReference type="NCBI Taxonomy" id="1541170"/>
    <lineage>
        <taxon>Bacteria</taxon>
        <taxon>Pseudomonadati</taxon>
        <taxon>Pseudomonadota</taxon>
        <taxon>Alphaproteobacteria</taxon>
        <taxon>Sphingomonadales</taxon>
        <taxon>Sphingomonadaceae</taxon>
        <taxon>Sphingomonas</taxon>
    </lineage>
</organism>
<protein>
    <submittedName>
        <fullName evidence="3">SGNH/GDSL hydrolase family protein</fullName>
    </submittedName>
</protein>
<keyword evidence="1" id="KW-0732">Signal</keyword>
<dbReference type="InterPro" id="IPR036514">
    <property type="entry name" value="SGNH_hydro_sf"/>
</dbReference>
<gene>
    <name evidence="3" type="ORF">LHA26_14415</name>
</gene>
<evidence type="ECO:0000313" key="4">
    <source>
        <dbReference type="Proteomes" id="UP001056937"/>
    </source>
</evidence>